<dbReference type="Proteomes" id="UP000590740">
    <property type="component" value="Unassembled WGS sequence"/>
</dbReference>
<feature type="domain" description="SF3 helicase" evidence="4">
    <location>
        <begin position="261"/>
        <end position="431"/>
    </location>
</feature>
<dbReference type="RefSeq" id="WP_184337282.1">
    <property type="nucleotide sequence ID" value="NZ_JACHIG010000001.1"/>
</dbReference>
<keyword evidence="6" id="KW-1185">Reference proteome</keyword>
<dbReference type="Gene3D" id="3.40.50.300">
    <property type="entry name" value="P-loop containing nucleotide triphosphate hydrolases"/>
    <property type="match status" value="1"/>
</dbReference>
<evidence type="ECO:0000313" key="6">
    <source>
        <dbReference type="Proteomes" id="UP000590740"/>
    </source>
</evidence>
<keyword evidence="2" id="KW-0067">ATP-binding</keyword>
<accession>A0A7W7Y6J8</accession>
<comment type="caution">
    <text evidence="5">The sequence shown here is derived from an EMBL/GenBank/DDBJ whole genome shotgun (WGS) entry which is preliminary data.</text>
</comment>
<dbReference type="GO" id="GO:0005524">
    <property type="term" value="F:ATP binding"/>
    <property type="evidence" value="ECO:0007669"/>
    <property type="project" value="UniProtKB-KW"/>
</dbReference>
<name>A0A7W7Y6J8_9BACT</name>
<dbReference type="AlphaFoldDB" id="A0A7W7Y6J8"/>
<reference evidence="5 6" key="1">
    <citation type="submission" date="2020-08" db="EMBL/GenBank/DDBJ databases">
        <title>Genomic Encyclopedia of Type Strains, Phase IV (KMG-IV): sequencing the most valuable type-strain genomes for metagenomic binning, comparative biology and taxonomic classification.</title>
        <authorList>
            <person name="Goeker M."/>
        </authorList>
    </citation>
    <scope>NUCLEOTIDE SEQUENCE [LARGE SCALE GENOMIC DNA]</scope>
    <source>
        <strain evidence="5 6">DSM 12252</strain>
    </source>
</reference>
<dbReference type="EMBL" id="JACHIG010000001">
    <property type="protein sequence ID" value="MBB5030517.1"/>
    <property type="molecule type" value="Genomic_DNA"/>
</dbReference>
<evidence type="ECO:0000313" key="5">
    <source>
        <dbReference type="EMBL" id="MBB5030517.1"/>
    </source>
</evidence>
<dbReference type="InterPro" id="IPR045455">
    <property type="entry name" value="NrS-1_pol-like_helicase"/>
</dbReference>
<sequence>MKLVSTKRTKKSSKRAGGSTAVQQPKSLSTRDTEKPTQKKKSEKIEALYAIIHGAAGSDEEEGGGKSPASALEKFPIQALWNDKMTDTHKTLAERYGDPFITKREGEVVDWDTHYWAARYALENLVMYIPVESQFYQYIDTDGTWCAMRHEDLLDDIARYLLKLSKMAKEPILMKKRGPGKLGEMIKCLKKMAKRFEAFPEQKQGVLHLADCMLHIDGSGVQKHLFSYTYFSRQKSTFSYDSTATCSRFLNELVLAAMDQQDAEMLQHFCGQFLLGRNLFQVFLVLSGAARSGKGTIVRIIQEIVGCSKIKELRTQHLAGRFELDDLSKATLLLGSDVSEDFLSNQGAAVIKKITGGDTVASEKKGGDKGYQKADHNVLIATNSKLLVKLQGDVSAWKRRMHIIEFARAHSGPPIVNFDKILIAEEASGILNWFITGAQKILALCQEGSDFPATTEQRARVEALLHASESIDYFVEKGLGLREDHDVTSDELFEGYELFCTNRGWKSESKGRFLRDLPLKIKRHYNLVRSHDIKRDGKPLRGYRRLALNPSTGASSGDLKNSGA</sequence>
<dbReference type="SUPFAM" id="SSF52540">
    <property type="entry name" value="P-loop containing nucleoside triphosphate hydrolases"/>
    <property type="match status" value="1"/>
</dbReference>
<feature type="region of interest" description="Disordered" evidence="3">
    <location>
        <begin position="1"/>
        <end position="42"/>
    </location>
</feature>
<organism evidence="5 6">
    <name type="scientific">Prosthecobacter vanneervenii</name>
    <dbReference type="NCBI Taxonomy" id="48466"/>
    <lineage>
        <taxon>Bacteria</taxon>
        <taxon>Pseudomonadati</taxon>
        <taxon>Verrucomicrobiota</taxon>
        <taxon>Verrucomicrobiia</taxon>
        <taxon>Verrucomicrobiales</taxon>
        <taxon>Verrucomicrobiaceae</taxon>
        <taxon>Prosthecobacter</taxon>
    </lineage>
</organism>
<dbReference type="PROSITE" id="PS51206">
    <property type="entry name" value="SF3_HELICASE_1"/>
    <property type="match status" value="1"/>
</dbReference>
<evidence type="ECO:0000259" key="4">
    <source>
        <dbReference type="PROSITE" id="PS51206"/>
    </source>
</evidence>
<dbReference type="InterPro" id="IPR014015">
    <property type="entry name" value="Helicase_SF3_DNA-vir"/>
</dbReference>
<feature type="compositionally biased region" description="Basic residues" evidence="3">
    <location>
        <begin position="1"/>
        <end position="14"/>
    </location>
</feature>
<evidence type="ECO:0000256" key="2">
    <source>
        <dbReference type="ARBA" id="ARBA00022840"/>
    </source>
</evidence>
<gene>
    <name evidence="5" type="ORF">HNQ65_000071</name>
</gene>
<protein>
    <submittedName>
        <fullName evidence="5">P4 family phage/plasmid primase-like protein</fullName>
    </submittedName>
</protein>
<evidence type="ECO:0000256" key="1">
    <source>
        <dbReference type="ARBA" id="ARBA00022741"/>
    </source>
</evidence>
<proteinExistence type="predicted"/>
<dbReference type="Pfam" id="PF19263">
    <property type="entry name" value="DUF5906"/>
    <property type="match status" value="1"/>
</dbReference>
<evidence type="ECO:0000256" key="3">
    <source>
        <dbReference type="SAM" id="MobiDB-lite"/>
    </source>
</evidence>
<dbReference type="InterPro" id="IPR027417">
    <property type="entry name" value="P-loop_NTPase"/>
</dbReference>
<keyword evidence="1" id="KW-0547">Nucleotide-binding</keyword>